<feature type="region of interest" description="Disordered" evidence="6">
    <location>
        <begin position="769"/>
        <end position="838"/>
    </location>
</feature>
<dbReference type="InterPro" id="IPR011009">
    <property type="entry name" value="Kinase-like_dom_sf"/>
</dbReference>
<evidence type="ECO:0000256" key="2">
    <source>
        <dbReference type="ARBA" id="ARBA00022741"/>
    </source>
</evidence>
<dbReference type="Pfam" id="PF00069">
    <property type="entry name" value="Pkinase"/>
    <property type="match status" value="1"/>
</dbReference>
<gene>
    <name evidence="9" type="ORF">HYH02_001350</name>
</gene>
<feature type="compositionally biased region" description="Gly residues" evidence="6">
    <location>
        <begin position="551"/>
        <end position="569"/>
    </location>
</feature>
<dbReference type="GO" id="GO:0004674">
    <property type="term" value="F:protein serine/threonine kinase activity"/>
    <property type="evidence" value="ECO:0007669"/>
    <property type="project" value="TreeGrafter"/>
</dbReference>
<accession>A0A835WW85</accession>
<sequence>MLVDVDWIVISDADYVGLALPIVLRRNVTVLGARTALERYPVFDFQFVRAKVKVPVGVVLTFKRFMSERVREAANFQAPGFDLITDNFHANYSNPLTPLGLVVFEDGVTMHRACLESNVSATSVATLPRPPTVPGKQAASPRSLPPSPPGCVNSSAAGVPLAARCLPPVGGMYGSVATYGLSLDGTGKGLRNGYLALLQNLEWRCYVLMTQQCMAERGVVGCFYYHYPMGSYNPAAVYGTNGSVAVPQQAPPPASDGGPSAALLGGVIGGVLGGVLLLGVGLAGFLLLRRRRRARRDAAHPAALSKGLDSEGGQMTALGFDDNDAKKHGIVAIDCGGGARAPGGGGGGSPRAPAPAAAGGAHSGAQSSTGGGGQASSSNATATTAATDTAFHHSDLDAAALEQAAAASNAPAVAAAAALAAAAAAAEAAEAAAEAAANAASDVPLTTRTPLQQGIPLDVQVMVLHKPGGGGGGGASLVASEAASDSSRPLQQLPSPLPAAQAPGQGQGQGEQQQQQQQHPRQAGRGGEAAAGEGEKDVTYGGGSSATATSGGPGTPLGAPGAAGSGGAGTPARLHGPPAAADTPPAYPKTSNAGSSSYSSSTGGGTRSAVVTLLPTTIGKGSFGRVVEGLFMGQPVAVKLLNTGLLGDDVDMEAALAAGAAAAEEAEAEAARLAGRQPAAAVGGEGGPGAGAGGLAPAAVRAEAALGDAAGAGAPPMPHRAGAQALAQAVAEDAAKAAGEAAAAAAAAAGGEAETSVVLAAPPPPEPALALALAPATPGHSGPGDHHQAQPALALQQPVSMEQHKQGQQQQQPVAAAAATAARGNAKAGGPGASDASSKLSQEIQVLARVRHPNIIKLLAANPRPPMVCLVMERMDTSLDKMMYGGGGGVGGGNREGAAGQRPMPMAKVVHIALQIARALAYLHPYVLHRDLKPANVLISGADTDRPVAKLADFGLARLRDTVLVTQHPEVGTWPYMAPETFDASNFTITDRSDCYSFGVLLWEMVTGLPPWKGLTMVVVAYIVTVMGKRLPPEPLAARGAPHRLIRLIQQCFEPDPLRRPAAAELVKGLLLVQEQLQQNDAMSQAYQAAMRPV</sequence>
<feature type="domain" description="Protein kinase" evidence="8">
    <location>
        <begin position="612"/>
        <end position="1072"/>
    </location>
</feature>
<reference evidence="9" key="1">
    <citation type="journal article" date="2020" name="bioRxiv">
        <title>Comparative genomics of Chlamydomonas.</title>
        <authorList>
            <person name="Craig R.J."/>
            <person name="Hasan A.R."/>
            <person name="Ness R.W."/>
            <person name="Keightley P.D."/>
        </authorList>
    </citation>
    <scope>NUCLEOTIDE SEQUENCE</scope>
    <source>
        <strain evidence="9">CCAP 11/173</strain>
    </source>
</reference>
<keyword evidence="10" id="KW-1185">Reference proteome</keyword>
<dbReference type="PROSITE" id="PS00108">
    <property type="entry name" value="PROTEIN_KINASE_ST"/>
    <property type="match status" value="1"/>
</dbReference>
<dbReference type="Proteomes" id="UP000613740">
    <property type="component" value="Unassembled WGS sequence"/>
</dbReference>
<feature type="compositionally biased region" description="Low complexity" evidence="6">
    <location>
        <begin position="577"/>
        <end position="601"/>
    </location>
</feature>
<keyword evidence="7" id="KW-0472">Membrane</keyword>
<dbReference type="InterPro" id="IPR008271">
    <property type="entry name" value="Ser/Thr_kinase_AS"/>
</dbReference>
<dbReference type="InterPro" id="IPR017441">
    <property type="entry name" value="Protein_kinase_ATP_BS"/>
</dbReference>
<feature type="compositionally biased region" description="Low complexity" evidence="6">
    <location>
        <begin position="769"/>
        <end position="778"/>
    </location>
</feature>
<dbReference type="GO" id="GO:0005524">
    <property type="term" value="F:ATP binding"/>
    <property type="evidence" value="ECO:0007669"/>
    <property type="project" value="UniProtKB-UniRule"/>
</dbReference>
<keyword evidence="3" id="KW-0418">Kinase</keyword>
<keyword evidence="7" id="KW-0812">Transmembrane</keyword>
<evidence type="ECO:0000259" key="8">
    <source>
        <dbReference type="PROSITE" id="PS50011"/>
    </source>
</evidence>
<feature type="compositionally biased region" description="Low complexity" evidence="6">
    <location>
        <begin position="789"/>
        <end position="798"/>
    </location>
</feature>
<feature type="compositionally biased region" description="Low complexity" evidence="6">
    <location>
        <begin position="375"/>
        <end position="385"/>
    </location>
</feature>
<keyword evidence="7" id="KW-1133">Transmembrane helix</keyword>
<protein>
    <recommendedName>
        <fullName evidence="8">Protein kinase domain-containing protein</fullName>
    </recommendedName>
</protein>
<evidence type="ECO:0000256" key="6">
    <source>
        <dbReference type="SAM" id="MobiDB-lite"/>
    </source>
</evidence>
<evidence type="ECO:0000256" key="3">
    <source>
        <dbReference type="ARBA" id="ARBA00022777"/>
    </source>
</evidence>
<evidence type="ECO:0000256" key="1">
    <source>
        <dbReference type="ARBA" id="ARBA00022679"/>
    </source>
</evidence>
<feature type="compositionally biased region" description="Low complexity" evidence="6">
    <location>
        <begin position="806"/>
        <end position="826"/>
    </location>
</feature>
<evidence type="ECO:0000313" key="10">
    <source>
        <dbReference type="Proteomes" id="UP000613740"/>
    </source>
</evidence>
<feature type="binding site" evidence="5">
    <location>
        <position position="639"/>
    </location>
    <ligand>
        <name>ATP</name>
        <dbReference type="ChEBI" id="CHEBI:30616"/>
    </ligand>
</feature>
<dbReference type="PROSITE" id="PS00107">
    <property type="entry name" value="PROTEIN_KINASE_ATP"/>
    <property type="match status" value="1"/>
</dbReference>
<dbReference type="InterPro" id="IPR051681">
    <property type="entry name" value="Ser/Thr_Kinases-Pseudokinases"/>
</dbReference>
<dbReference type="SMART" id="SM00220">
    <property type="entry name" value="S_TKc"/>
    <property type="match status" value="1"/>
</dbReference>
<feature type="compositionally biased region" description="Low complexity" evidence="6">
    <location>
        <begin position="486"/>
        <end position="523"/>
    </location>
</feature>
<feature type="transmembrane region" description="Helical" evidence="7">
    <location>
        <begin position="261"/>
        <end position="288"/>
    </location>
</feature>
<feature type="region of interest" description="Disordered" evidence="6">
    <location>
        <begin position="341"/>
        <end position="385"/>
    </location>
</feature>
<keyword evidence="1" id="KW-0808">Transferase</keyword>
<proteinExistence type="predicted"/>
<feature type="region of interest" description="Disordered" evidence="6">
    <location>
        <begin position="126"/>
        <end position="149"/>
    </location>
</feature>
<dbReference type="PANTHER" id="PTHR44329:SF214">
    <property type="entry name" value="PROTEIN KINASE DOMAIN-CONTAINING PROTEIN"/>
    <property type="match status" value="1"/>
</dbReference>
<keyword evidence="4 5" id="KW-0067">ATP-binding</keyword>
<evidence type="ECO:0000256" key="7">
    <source>
        <dbReference type="SAM" id="Phobius"/>
    </source>
</evidence>
<feature type="region of interest" description="Disordered" evidence="6">
    <location>
        <begin position="466"/>
        <end position="606"/>
    </location>
</feature>
<dbReference type="PANTHER" id="PTHR44329">
    <property type="entry name" value="SERINE/THREONINE-PROTEIN KINASE TNNI3K-RELATED"/>
    <property type="match status" value="1"/>
</dbReference>
<dbReference type="Gene3D" id="1.10.510.10">
    <property type="entry name" value="Transferase(Phosphotransferase) domain 1"/>
    <property type="match status" value="1"/>
</dbReference>
<comment type="caution">
    <text evidence="9">The sequence shown here is derived from an EMBL/GenBank/DDBJ whole genome shotgun (WGS) entry which is preliminary data.</text>
</comment>
<dbReference type="EMBL" id="JAEHOD010000002">
    <property type="protein sequence ID" value="KAG2454323.1"/>
    <property type="molecule type" value="Genomic_DNA"/>
</dbReference>
<dbReference type="InterPro" id="IPR000719">
    <property type="entry name" value="Prot_kinase_dom"/>
</dbReference>
<dbReference type="PROSITE" id="PS50011">
    <property type="entry name" value="PROTEIN_KINASE_DOM"/>
    <property type="match status" value="1"/>
</dbReference>
<evidence type="ECO:0000256" key="4">
    <source>
        <dbReference type="ARBA" id="ARBA00022840"/>
    </source>
</evidence>
<keyword evidence="2 5" id="KW-0547">Nucleotide-binding</keyword>
<dbReference type="Gene3D" id="3.30.200.20">
    <property type="entry name" value="Phosphorylase Kinase, domain 1"/>
    <property type="match status" value="1"/>
</dbReference>
<dbReference type="OrthoDB" id="248923at2759"/>
<evidence type="ECO:0000313" key="9">
    <source>
        <dbReference type="EMBL" id="KAG2454323.1"/>
    </source>
</evidence>
<feature type="compositionally biased region" description="Low complexity" evidence="6">
    <location>
        <begin position="350"/>
        <end position="368"/>
    </location>
</feature>
<name>A0A835WW85_9CHLO</name>
<dbReference type="SUPFAM" id="SSF56112">
    <property type="entry name" value="Protein kinase-like (PK-like)"/>
    <property type="match status" value="1"/>
</dbReference>
<dbReference type="AlphaFoldDB" id="A0A835WW85"/>
<evidence type="ECO:0000256" key="5">
    <source>
        <dbReference type="PROSITE-ProRule" id="PRU10141"/>
    </source>
</evidence>
<organism evidence="9 10">
    <name type="scientific">Chlamydomonas schloesseri</name>
    <dbReference type="NCBI Taxonomy" id="2026947"/>
    <lineage>
        <taxon>Eukaryota</taxon>
        <taxon>Viridiplantae</taxon>
        <taxon>Chlorophyta</taxon>
        <taxon>core chlorophytes</taxon>
        <taxon>Chlorophyceae</taxon>
        <taxon>CS clade</taxon>
        <taxon>Chlamydomonadales</taxon>
        <taxon>Chlamydomonadaceae</taxon>
        <taxon>Chlamydomonas</taxon>
    </lineage>
</organism>